<dbReference type="PROSITE" id="PS51257">
    <property type="entry name" value="PROKAR_LIPOPROTEIN"/>
    <property type="match status" value="1"/>
</dbReference>
<dbReference type="STRING" id="946333.A4W93_18130"/>
<sequence>MTSPKPFRVQSLLVAALLMGCSAIHAQPRYTLTDLGATTDPGALTSGIAINARGQVLIAELGRQTAWLHTPGSRPLDLGTVVPGVRLPGYTYHVNVQGLNDAGQVIGAWTAVADGRPLAVLGPDAFVWSHAGGMVNLGPAGGRSDLLSINNTGQVLGTFALPRNTFVHQLGTGRTSTDLPADFTGVEINDTGQIAGGITTWDGQEPEFHAALLDRAGLHDLGTLGGHTAEVTGINNAGWVVGGSDLRGPVDDLGIAVRHPFLYRPGIGMRDLGRLPRHPALTYAMALDINDAGQVVGFQAGHRASGSVAFLHDPSFGLIDLNDRLDPASGAGWVLQTANGINNRGQITGTGLHEGRARAYLLTPAAGRTAAR</sequence>
<evidence type="ECO:0000313" key="1">
    <source>
        <dbReference type="EMBL" id="ARN21657.1"/>
    </source>
</evidence>
<reference evidence="1 2" key="1">
    <citation type="submission" date="2016-04" db="EMBL/GenBank/DDBJ databases">
        <title>Complete genome sequence of natural rubber-degrading, novel Gram-negative bacterium, Rhizobacter gummiphilus strain NS21.</title>
        <authorList>
            <person name="Tabata M."/>
            <person name="Kasai D."/>
            <person name="Fukuda M."/>
        </authorList>
    </citation>
    <scope>NUCLEOTIDE SEQUENCE [LARGE SCALE GENOMIC DNA]</scope>
    <source>
        <strain evidence="1 2">NS21</strain>
    </source>
</reference>
<name>A0A1W6LBU0_9BURK</name>
<dbReference type="OrthoDB" id="8558647at2"/>
<dbReference type="KEGG" id="rgu:A4W93_18130"/>
<evidence type="ECO:0000313" key="2">
    <source>
        <dbReference type="Proteomes" id="UP000193427"/>
    </source>
</evidence>
<dbReference type="RefSeq" id="WP_085751952.1">
    <property type="nucleotide sequence ID" value="NZ_BSPR01000011.1"/>
</dbReference>
<dbReference type="AlphaFoldDB" id="A0A1W6LBU0"/>
<protein>
    <submittedName>
        <fullName evidence="1">Uncharacterized protein</fullName>
    </submittedName>
</protein>
<organism evidence="1 2">
    <name type="scientific">Piscinibacter gummiphilus</name>
    <dbReference type="NCBI Taxonomy" id="946333"/>
    <lineage>
        <taxon>Bacteria</taxon>
        <taxon>Pseudomonadati</taxon>
        <taxon>Pseudomonadota</taxon>
        <taxon>Betaproteobacteria</taxon>
        <taxon>Burkholderiales</taxon>
        <taxon>Sphaerotilaceae</taxon>
        <taxon>Piscinibacter</taxon>
    </lineage>
</organism>
<dbReference type="Proteomes" id="UP000193427">
    <property type="component" value="Chromosome"/>
</dbReference>
<accession>A0A1W6LBU0</accession>
<keyword evidence="2" id="KW-1185">Reference proteome</keyword>
<proteinExistence type="predicted"/>
<dbReference type="EMBL" id="CP015118">
    <property type="protein sequence ID" value="ARN21657.1"/>
    <property type="molecule type" value="Genomic_DNA"/>
</dbReference>
<gene>
    <name evidence="1" type="ORF">A4W93_18130</name>
</gene>